<dbReference type="GO" id="GO:0016579">
    <property type="term" value="P:protein deubiquitination"/>
    <property type="evidence" value="ECO:0007669"/>
    <property type="project" value="InterPro"/>
</dbReference>
<proteinExistence type="inferred from homology"/>
<keyword evidence="6 7" id="KW-0788">Thiol protease</keyword>
<sequence>MSTTITTSSTNTTNSSTTSTTTAATTATTTTSISRQTQLKQLTELVDSFLRDVERKDFKQYMDIVMNNYANYKDCLKKRPIDYKAAFLNYNIAHELIVKVIPTSSGFKSFVNSSSKRKRDIYDVYKNWKQTIINDDSYLKTIVPYYIVSSKGLNEEEEEEDSNIFINVQKLYQIDKYYPDDLLIIDYRPKNEFNKSHLDVKNIINIEPISVRSNYKDFEVENNSMITSNNNERQLFHNRSKFKYLVIYDFNSTMIDIMDEDDSLTRLFNSLTKRAFDQPLTLNNRSSPLILYGGLKAWIEKFALSKIVHQHGELKKPMKSLNRSNSFNFNSNKLNSNLNEYLSRPNSVDFNQHQKDKLYNQTSRLHQISISRPNSSQPSFLLSSSPIPKSSSFHKSVQTPFQPFKPSSSPIKYNDVESDNPLLNPTNINATLIDLHCTTGLQNLGNSCYMNSIIQCLLGTPPLFKMFLQGDYKQHININNRLGSKGLMTNSFSKLAFNIYNHKNSVVQPLEFKRSIGVLSSQFKNFDQQDSSEFLSFVLDTLHEDLNTFGSYPKLKELSKDEEQEREKLPIRLASTIEWERYLKLNFSSIVDLFQGQYSSQLKCSTCGTTSTTFQSFTTLSLPIPENLIKSKIDLYDCFNEFTKSETLDDEDSWNCPHCKKKVKTFKKITITRLPKNLIVHLKRFDPNLSKINKFVDYSKDLDLTSYWPTISSDKEREQIESFPPRDQSPPFKYSLYGVSMHMGNFSNGHYTSYVWKGTKDKWCYFDDSRIVKNCKVEGIINSNAYVLFYART</sequence>
<evidence type="ECO:0000256" key="3">
    <source>
        <dbReference type="ARBA" id="ARBA00022670"/>
    </source>
</evidence>
<evidence type="ECO:0000256" key="1">
    <source>
        <dbReference type="ARBA" id="ARBA00000707"/>
    </source>
</evidence>
<gene>
    <name evidence="10" type="ORF">WICMUC_005958</name>
</gene>
<name>A0A9P8P262_9ASCO</name>
<dbReference type="PANTHER" id="PTHR21646">
    <property type="entry name" value="UBIQUITIN CARBOXYL-TERMINAL HYDROLASE"/>
    <property type="match status" value="1"/>
</dbReference>
<dbReference type="InterPro" id="IPR050185">
    <property type="entry name" value="Ub_carboxyl-term_hydrolase"/>
</dbReference>
<dbReference type="GO" id="GO:0004843">
    <property type="term" value="F:cysteine-type deubiquitinase activity"/>
    <property type="evidence" value="ECO:0007669"/>
    <property type="project" value="UniProtKB-UniRule"/>
</dbReference>
<evidence type="ECO:0000256" key="7">
    <source>
        <dbReference type="RuleBase" id="RU366025"/>
    </source>
</evidence>
<dbReference type="PANTHER" id="PTHR21646:SF95">
    <property type="entry name" value="UBIQUITIN CARBOXYL-TERMINAL HYDROLASE 4-RELATED"/>
    <property type="match status" value="1"/>
</dbReference>
<comment type="caution">
    <text evidence="10">The sequence shown here is derived from an EMBL/GenBank/DDBJ whole genome shotgun (WGS) entry which is preliminary data.</text>
</comment>
<dbReference type="Gene3D" id="3.90.70.10">
    <property type="entry name" value="Cysteine proteinases"/>
    <property type="match status" value="1"/>
</dbReference>
<dbReference type="PROSITE" id="PS50235">
    <property type="entry name" value="USP_3"/>
    <property type="match status" value="1"/>
</dbReference>
<feature type="domain" description="USP" evidence="9">
    <location>
        <begin position="439"/>
        <end position="793"/>
    </location>
</feature>
<dbReference type="InterPro" id="IPR038765">
    <property type="entry name" value="Papain-like_cys_pep_sf"/>
</dbReference>
<dbReference type="InterPro" id="IPR001394">
    <property type="entry name" value="Peptidase_C19_UCH"/>
</dbReference>
<dbReference type="SUPFAM" id="SSF54001">
    <property type="entry name" value="Cysteine proteinases"/>
    <property type="match status" value="1"/>
</dbReference>
<comment type="similarity">
    <text evidence="2 7">Belongs to the peptidase C19 family.</text>
</comment>
<evidence type="ECO:0000256" key="6">
    <source>
        <dbReference type="ARBA" id="ARBA00022807"/>
    </source>
</evidence>
<evidence type="ECO:0000256" key="5">
    <source>
        <dbReference type="ARBA" id="ARBA00022801"/>
    </source>
</evidence>
<keyword evidence="5 7" id="KW-0378">Hydrolase</keyword>
<feature type="region of interest" description="Disordered" evidence="8">
    <location>
        <begin position="1"/>
        <end position="27"/>
    </location>
</feature>
<dbReference type="PROSITE" id="PS00972">
    <property type="entry name" value="USP_1"/>
    <property type="match status" value="1"/>
</dbReference>
<dbReference type="CDD" id="cd02674">
    <property type="entry name" value="Peptidase_C19R"/>
    <property type="match status" value="1"/>
</dbReference>
<evidence type="ECO:0000259" key="9">
    <source>
        <dbReference type="PROSITE" id="PS50235"/>
    </source>
</evidence>
<dbReference type="GO" id="GO:0006508">
    <property type="term" value="P:proteolysis"/>
    <property type="evidence" value="ECO:0007669"/>
    <property type="project" value="UniProtKB-KW"/>
</dbReference>
<dbReference type="EMBL" id="JAEUBF010001547">
    <property type="protein sequence ID" value="KAH3663432.1"/>
    <property type="molecule type" value="Genomic_DNA"/>
</dbReference>
<dbReference type="SUPFAM" id="SSF52821">
    <property type="entry name" value="Rhodanese/Cell cycle control phosphatase"/>
    <property type="match status" value="1"/>
</dbReference>
<dbReference type="AlphaFoldDB" id="A0A9P8P262"/>
<evidence type="ECO:0000313" key="11">
    <source>
        <dbReference type="Proteomes" id="UP000769528"/>
    </source>
</evidence>
<evidence type="ECO:0000313" key="10">
    <source>
        <dbReference type="EMBL" id="KAH3663432.1"/>
    </source>
</evidence>
<keyword evidence="3 7" id="KW-0645">Protease</keyword>
<reference evidence="10" key="2">
    <citation type="submission" date="2021-01" db="EMBL/GenBank/DDBJ databases">
        <authorList>
            <person name="Schikora-Tamarit M.A."/>
        </authorList>
    </citation>
    <scope>NUCLEOTIDE SEQUENCE</scope>
    <source>
        <strain evidence="10">CBS6341</strain>
    </source>
</reference>
<keyword evidence="4 7" id="KW-0833">Ubl conjugation pathway</keyword>
<dbReference type="OrthoDB" id="292964at2759"/>
<evidence type="ECO:0000256" key="2">
    <source>
        <dbReference type="ARBA" id="ARBA00009085"/>
    </source>
</evidence>
<dbReference type="EC" id="3.4.19.12" evidence="7"/>
<dbReference type="InterPro" id="IPR018200">
    <property type="entry name" value="USP_CS"/>
</dbReference>
<dbReference type="PROSITE" id="PS00973">
    <property type="entry name" value="USP_2"/>
    <property type="match status" value="1"/>
</dbReference>
<dbReference type="Proteomes" id="UP000769528">
    <property type="component" value="Unassembled WGS sequence"/>
</dbReference>
<reference evidence="10" key="1">
    <citation type="journal article" date="2021" name="Open Biol.">
        <title>Shared evolutionary footprints suggest mitochondrial oxidative damage underlies multiple complex I losses in fungi.</title>
        <authorList>
            <person name="Schikora-Tamarit M.A."/>
            <person name="Marcet-Houben M."/>
            <person name="Nosek J."/>
            <person name="Gabaldon T."/>
        </authorList>
    </citation>
    <scope>NUCLEOTIDE SEQUENCE</scope>
    <source>
        <strain evidence="10">CBS6341</strain>
    </source>
</reference>
<protein>
    <recommendedName>
        <fullName evidence="7">Ubiquitin carboxyl-terminal hydrolase</fullName>
        <ecNumber evidence="7">3.4.19.12</ecNumber>
    </recommendedName>
</protein>
<dbReference type="Pfam" id="PF00443">
    <property type="entry name" value="UCH"/>
    <property type="match status" value="1"/>
</dbReference>
<accession>A0A9P8P262</accession>
<dbReference type="Gene3D" id="3.40.250.10">
    <property type="entry name" value="Rhodanese-like domain"/>
    <property type="match status" value="1"/>
</dbReference>
<evidence type="ECO:0000256" key="4">
    <source>
        <dbReference type="ARBA" id="ARBA00022786"/>
    </source>
</evidence>
<dbReference type="InterPro" id="IPR028889">
    <property type="entry name" value="USP"/>
</dbReference>
<organism evidence="10 11">
    <name type="scientific">Wickerhamomyces mucosus</name>
    <dbReference type="NCBI Taxonomy" id="1378264"/>
    <lineage>
        <taxon>Eukaryota</taxon>
        <taxon>Fungi</taxon>
        <taxon>Dikarya</taxon>
        <taxon>Ascomycota</taxon>
        <taxon>Saccharomycotina</taxon>
        <taxon>Saccharomycetes</taxon>
        <taxon>Phaffomycetales</taxon>
        <taxon>Wickerhamomycetaceae</taxon>
        <taxon>Wickerhamomyces</taxon>
    </lineage>
</organism>
<keyword evidence="11" id="KW-1185">Reference proteome</keyword>
<evidence type="ECO:0000256" key="8">
    <source>
        <dbReference type="SAM" id="MobiDB-lite"/>
    </source>
</evidence>
<dbReference type="InterPro" id="IPR036873">
    <property type="entry name" value="Rhodanese-like_dom_sf"/>
</dbReference>
<comment type="catalytic activity">
    <reaction evidence="1 7">
        <text>Thiol-dependent hydrolysis of ester, thioester, amide, peptide and isopeptide bonds formed by the C-terminal Gly of ubiquitin (a 76-residue protein attached to proteins as an intracellular targeting signal).</text>
        <dbReference type="EC" id="3.4.19.12"/>
    </reaction>
</comment>